<feature type="transmembrane region" description="Helical" evidence="1">
    <location>
        <begin position="149"/>
        <end position="168"/>
    </location>
</feature>
<dbReference type="Pfam" id="PF04892">
    <property type="entry name" value="VanZ"/>
    <property type="match status" value="1"/>
</dbReference>
<sequence>MQHGLSSYCRHGRNKQRGKLAFAALSSLKYEKNALLHKRCKGLYRGYLHKLCDFRGKWPEYFKRVGVFKLRRTRKSGFLRLLPCLIWMGIIFALSSRTGDDLDNWLPFLQQYIPWIQSFDFGHFILYFVLALTFAWLRGPRTLGFGWKLLSVTLCVLYGLTDEFHQWFVPGRTADIMDLLNDGIGAALAMLFLSIPAVSRLYHRLSGAKYY</sequence>
<keyword evidence="1" id="KW-0472">Membrane</keyword>
<name>A0A4Q9DRM2_9BACL</name>
<keyword evidence="1" id="KW-0812">Transmembrane</keyword>
<organism evidence="3 4">
    <name type="scientific">Paenibacillus thalictri</name>
    <dbReference type="NCBI Taxonomy" id="2527873"/>
    <lineage>
        <taxon>Bacteria</taxon>
        <taxon>Bacillati</taxon>
        <taxon>Bacillota</taxon>
        <taxon>Bacilli</taxon>
        <taxon>Bacillales</taxon>
        <taxon>Paenibacillaceae</taxon>
        <taxon>Paenibacillus</taxon>
    </lineage>
</organism>
<dbReference type="EMBL" id="SIRE01000010">
    <property type="protein sequence ID" value="TBL78291.1"/>
    <property type="molecule type" value="Genomic_DNA"/>
</dbReference>
<comment type="caution">
    <text evidence="3">The sequence shown here is derived from an EMBL/GenBank/DDBJ whole genome shotgun (WGS) entry which is preliminary data.</text>
</comment>
<dbReference type="InterPro" id="IPR006976">
    <property type="entry name" value="VanZ-like"/>
</dbReference>
<evidence type="ECO:0000313" key="3">
    <source>
        <dbReference type="EMBL" id="TBL78291.1"/>
    </source>
</evidence>
<proteinExistence type="predicted"/>
<evidence type="ECO:0000313" key="4">
    <source>
        <dbReference type="Proteomes" id="UP000293142"/>
    </source>
</evidence>
<protein>
    <recommendedName>
        <fullName evidence="2">VanZ-like domain-containing protein</fullName>
    </recommendedName>
</protein>
<dbReference type="NCBIfam" id="NF037970">
    <property type="entry name" value="vanZ_1"/>
    <property type="match status" value="1"/>
</dbReference>
<reference evidence="3 4" key="1">
    <citation type="submission" date="2019-02" db="EMBL/GenBank/DDBJ databases">
        <title>Paenibacillus sp. nov., isolated from surface-sterilized tissue of Thalictrum simplex L.</title>
        <authorList>
            <person name="Tuo L."/>
        </authorList>
    </citation>
    <scope>NUCLEOTIDE SEQUENCE [LARGE SCALE GENOMIC DNA]</scope>
    <source>
        <strain evidence="3 4">N2SHLJ1</strain>
    </source>
</reference>
<evidence type="ECO:0000259" key="2">
    <source>
        <dbReference type="Pfam" id="PF04892"/>
    </source>
</evidence>
<dbReference type="PANTHER" id="PTHR28008:SF1">
    <property type="entry name" value="DOMAIN PROTEIN, PUTATIVE (AFU_ORTHOLOGUE AFUA_3G10980)-RELATED"/>
    <property type="match status" value="1"/>
</dbReference>
<feature type="transmembrane region" description="Helical" evidence="1">
    <location>
        <begin position="183"/>
        <end position="202"/>
    </location>
</feature>
<feature type="transmembrane region" description="Helical" evidence="1">
    <location>
        <begin position="78"/>
        <end position="95"/>
    </location>
</feature>
<gene>
    <name evidence="3" type="ORF">EYB31_15605</name>
</gene>
<keyword evidence="1" id="KW-1133">Transmembrane helix</keyword>
<keyword evidence="4" id="KW-1185">Reference proteome</keyword>
<dbReference type="PANTHER" id="PTHR28008">
    <property type="entry name" value="DOMAIN PROTEIN, PUTATIVE (AFU_ORTHOLOGUE AFUA_3G10980)-RELATED"/>
    <property type="match status" value="1"/>
</dbReference>
<feature type="domain" description="VanZ-like" evidence="2">
    <location>
        <begin position="82"/>
        <end position="194"/>
    </location>
</feature>
<evidence type="ECO:0000256" key="1">
    <source>
        <dbReference type="SAM" id="Phobius"/>
    </source>
</evidence>
<dbReference type="AlphaFoldDB" id="A0A4Q9DRM2"/>
<feature type="transmembrane region" description="Helical" evidence="1">
    <location>
        <begin position="115"/>
        <end position="137"/>
    </location>
</feature>
<dbReference type="Proteomes" id="UP000293142">
    <property type="component" value="Unassembled WGS sequence"/>
</dbReference>
<accession>A0A4Q9DRM2</accession>
<dbReference type="OrthoDB" id="291892at2"/>